<gene>
    <name evidence="1" type="ORF">Q4521_07330</name>
</gene>
<proteinExistence type="predicted"/>
<accession>A0AAW7X6A3</accession>
<reference evidence="1" key="1">
    <citation type="submission" date="2023-07" db="EMBL/GenBank/DDBJ databases">
        <title>Genome content predicts the carbon catabolic preferences of heterotrophic bacteria.</title>
        <authorList>
            <person name="Gralka M."/>
        </authorList>
    </citation>
    <scope>NUCLEOTIDE SEQUENCE</scope>
    <source>
        <strain evidence="1">I3M17_2</strain>
    </source>
</reference>
<dbReference type="EMBL" id="JAUOPB010000004">
    <property type="protein sequence ID" value="MDO6422281.1"/>
    <property type="molecule type" value="Genomic_DNA"/>
</dbReference>
<comment type="caution">
    <text evidence="1">The sequence shown here is derived from an EMBL/GenBank/DDBJ whole genome shotgun (WGS) entry which is preliminary data.</text>
</comment>
<protein>
    <submittedName>
        <fullName evidence="1">Uncharacterized protein</fullName>
    </submittedName>
</protein>
<evidence type="ECO:0000313" key="2">
    <source>
        <dbReference type="Proteomes" id="UP001169760"/>
    </source>
</evidence>
<dbReference type="RefSeq" id="WP_303492193.1">
    <property type="nucleotide sequence ID" value="NZ_JAUOPB010000004.1"/>
</dbReference>
<name>A0AAW7X6A3_9GAMM</name>
<evidence type="ECO:0000313" key="1">
    <source>
        <dbReference type="EMBL" id="MDO6422281.1"/>
    </source>
</evidence>
<sequence length="150" mass="17110">MKYFVSLIFSMAFCLNGHTNEQTLLFYSNIQSTVSFRGWDTKGSGDIVEESLISVIISNNWIGDVVVIRNIKTTDIREPILKEEAYKPTPATDVWALDYQTTQRTLIKQANNTFLITERIEGENGGLRMEFFRLSESEPDVLKPPAIKKN</sequence>
<dbReference type="AlphaFoldDB" id="A0AAW7X6A3"/>
<dbReference type="Proteomes" id="UP001169760">
    <property type="component" value="Unassembled WGS sequence"/>
</dbReference>
<organism evidence="1 2">
    <name type="scientific">Saccharophagus degradans</name>
    <dbReference type="NCBI Taxonomy" id="86304"/>
    <lineage>
        <taxon>Bacteria</taxon>
        <taxon>Pseudomonadati</taxon>
        <taxon>Pseudomonadota</taxon>
        <taxon>Gammaproteobacteria</taxon>
        <taxon>Cellvibrionales</taxon>
        <taxon>Cellvibrionaceae</taxon>
        <taxon>Saccharophagus</taxon>
    </lineage>
</organism>